<dbReference type="AlphaFoldDB" id="W2V0D4"/>
<keyword evidence="6" id="KW-1015">Disulfide bond</keyword>
<feature type="domain" description="Thioredoxin" evidence="11">
    <location>
        <begin position="3"/>
        <end position="163"/>
    </location>
</feature>
<organism evidence="12 13">
    <name type="scientific">Candidatus Xenolissoclinum pacificiensis L6</name>
    <dbReference type="NCBI Taxonomy" id="1401685"/>
    <lineage>
        <taxon>Bacteria</taxon>
        <taxon>Pseudomonadati</taxon>
        <taxon>Pseudomonadota</taxon>
        <taxon>Alphaproteobacteria</taxon>
        <taxon>Rickettsiales</taxon>
        <taxon>Anaplasmataceae</taxon>
        <taxon>Candidatus Xenolissoclinum</taxon>
    </lineage>
</organism>
<dbReference type="STRING" id="1401685.P857_603"/>
<dbReference type="GO" id="GO:0045454">
    <property type="term" value="P:cell redox homeostasis"/>
    <property type="evidence" value="ECO:0007669"/>
    <property type="project" value="TreeGrafter"/>
</dbReference>
<proteinExistence type="inferred from homology"/>
<sequence>MYNLITKRAIDFTAPAVLADGSIKENFNLQEETKGSYSVLFFYPFDFTFVCPTEIIEFSNMVSEFEKVGTKIIGCSTDSQFSHHAWRNTPVTEGGIGNISFPLVSDHRKEISGNYGVLVNDNCALRATIITDANFIVRHISINDLPVGRNVEEVLRLVKAFQYHEKHGDVCPVNWTNDKKSMIPTPDGVKEYLNS</sequence>
<dbReference type="PIRSF" id="PIRSF000239">
    <property type="entry name" value="AHPC"/>
    <property type="match status" value="1"/>
</dbReference>
<evidence type="ECO:0000256" key="6">
    <source>
        <dbReference type="ARBA" id="ARBA00023157"/>
    </source>
</evidence>
<evidence type="ECO:0000256" key="7">
    <source>
        <dbReference type="ARBA" id="ARBA00023284"/>
    </source>
</evidence>
<name>W2V0D4_9RICK</name>
<evidence type="ECO:0000256" key="5">
    <source>
        <dbReference type="ARBA" id="ARBA00023002"/>
    </source>
</evidence>
<dbReference type="PANTHER" id="PTHR10681">
    <property type="entry name" value="THIOREDOXIN PEROXIDASE"/>
    <property type="match status" value="1"/>
</dbReference>
<evidence type="ECO:0000256" key="8">
    <source>
        <dbReference type="ARBA" id="ARBA00032824"/>
    </source>
</evidence>
<dbReference type="InterPro" id="IPR036249">
    <property type="entry name" value="Thioredoxin-like_sf"/>
</dbReference>
<evidence type="ECO:0000313" key="12">
    <source>
        <dbReference type="EMBL" id="ETO91117.1"/>
    </source>
</evidence>
<evidence type="ECO:0000256" key="4">
    <source>
        <dbReference type="ARBA" id="ARBA00022559"/>
    </source>
</evidence>
<dbReference type="SUPFAM" id="SSF52833">
    <property type="entry name" value="Thioredoxin-like"/>
    <property type="match status" value="1"/>
</dbReference>
<evidence type="ECO:0000256" key="1">
    <source>
        <dbReference type="ARBA" id="ARBA00004496"/>
    </source>
</evidence>
<comment type="subcellular location">
    <subcellularLocation>
        <location evidence="1">Cytoplasm</location>
    </subcellularLocation>
</comment>
<evidence type="ECO:0000256" key="2">
    <source>
        <dbReference type="ARBA" id="ARBA00009796"/>
    </source>
</evidence>
<keyword evidence="5" id="KW-0560">Oxidoreductase</keyword>
<feature type="active site" description="Cysteine sulfenic acid (-SOH) intermediate; for peroxidase activity" evidence="10">
    <location>
        <position position="51"/>
    </location>
</feature>
<dbReference type="EMBL" id="AXCJ01000008">
    <property type="protein sequence ID" value="ETO91117.1"/>
    <property type="molecule type" value="Genomic_DNA"/>
</dbReference>
<keyword evidence="3" id="KW-0963">Cytoplasm</keyword>
<dbReference type="FunFam" id="3.40.30.10:FF:000002">
    <property type="entry name" value="Alkyl hydroperoxide reductase C"/>
    <property type="match status" value="1"/>
</dbReference>
<dbReference type="PROSITE" id="PS51352">
    <property type="entry name" value="THIOREDOXIN_2"/>
    <property type="match status" value="1"/>
</dbReference>
<protein>
    <recommendedName>
        <fullName evidence="8">Thioredoxin peroxidase</fullName>
    </recommendedName>
</protein>
<dbReference type="GO" id="GO:0006979">
    <property type="term" value="P:response to oxidative stress"/>
    <property type="evidence" value="ECO:0007669"/>
    <property type="project" value="TreeGrafter"/>
</dbReference>
<keyword evidence="7" id="KW-0676">Redox-active center</keyword>
<evidence type="ECO:0000313" key="13">
    <source>
        <dbReference type="Proteomes" id="UP000018951"/>
    </source>
</evidence>
<dbReference type="Pfam" id="PF10417">
    <property type="entry name" value="1-cysPrx_C"/>
    <property type="match status" value="1"/>
</dbReference>
<dbReference type="InterPro" id="IPR019479">
    <property type="entry name" value="Peroxiredoxin_C"/>
</dbReference>
<dbReference type="CDD" id="cd03015">
    <property type="entry name" value="PRX_Typ2cys"/>
    <property type="match status" value="1"/>
</dbReference>
<keyword evidence="13" id="KW-1185">Reference proteome</keyword>
<reference evidence="12 13" key="1">
    <citation type="journal article" date="2013" name="PLoS ONE">
        <title>Bacterial endosymbiosis in a chordate host: long-term co-evolution and conservation of secondary metabolism.</title>
        <authorList>
            <person name="Kwan J.C."/>
            <person name="Schmidt E.W."/>
        </authorList>
    </citation>
    <scope>NUCLEOTIDE SEQUENCE [LARGE SCALE GENOMIC DNA]</scope>
    <source>
        <strain evidence="13">L6</strain>
    </source>
</reference>
<dbReference type="GO" id="GO:0042744">
    <property type="term" value="P:hydrogen peroxide catabolic process"/>
    <property type="evidence" value="ECO:0007669"/>
    <property type="project" value="TreeGrafter"/>
</dbReference>
<dbReference type="Gene3D" id="3.40.30.10">
    <property type="entry name" value="Glutaredoxin"/>
    <property type="match status" value="1"/>
</dbReference>
<evidence type="ECO:0000256" key="10">
    <source>
        <dbReference type="PIRSR" id="PIRSR000239-1"/>
    </source>
</evidence>
<comment type="function">
    <text evidence="9">Thiol-specific peroxidase that catalyzes the reduction of hydrogen peroxide and organic hydroperoxides to water and alcohols, respectively. Plays a role in cell protection against oxidative stress by detoxifying peroxides.</text>
</comment>
<dbReference type="InterPro" id="IPR000866">
    <property type="entry name" value="AhpC/TSA"/>
</dbReference>
<dbReference type="Proteomes" id="UP000018951">
    <property type="component" value="Unassembled WGS sequence"/>
</dbReference>
<evidence type="ECO:0000256" key="9">
    <source>
        <dbReference type="ARBA" id="ARBA00037420"/>
    </source>
</evidence>
<dbReference type="PANTHER" id="PTHR10681:SF128">
    <property type="entry name" value="THIOREDOXIN-DEPENDENT PEROXIDE REDUCTASE, MITOCHONDRIAL"/>
    <property type="match status" value="1"/>
</dbReference>
<dbReference type="GO" id="GO:0005829">
    <property type="term" value="C:cytosol"/>
    <property type="evidence" value="ECO:0007669"/>
    <property type="project" value="TreeGrafter"/>
</dbReference>
<dbReference type="InterPro" id="IPR050217">
    <property type="entry name" value="Peroxiredoxin"/>
</dbReference>
<comment type="caution">
    <text evidence="12">The sequence shown here is derived from an EMBL/GenBank/DDBJ whole genome shotgun (WGS) entry which is preliminary data.</text>
</comment>
<dbReference type="GO" id="GO:0033554">
    <property type="term" value="P:cellular response to stress"/>
    <property type="evidence" value="ECO:0007669"/>
    <property type="project" value="TreeGrafter"/>
</dbReference>
<evidence type="ECO:0000256" key="3">
    <source>
        <dbReference type="ARBA" id="ARBA00022490"/>
    </source>
</evidence>
<dbReference type="GO" id="GO:0008379">
    <property type="term" value="F:thioredoxin peroxidase activity"/>
    <property type="evidence" value="ECO:0007669"/>
    <property type="project" value="TreeGrafter"/>
</dbReference>
<dbReference type="InterPro" id="IPR024706">
    <property type="entry name" value="Peroxiredoxin_AhpC-typ"/>
</dbReference>
<accession>W2V0D4</accession>
<keyword evidence="4 12" id="KW-0575">Peroxidase</keyword>
<evidence type="ECO:0000259" key="11">
    <source>
        <dbReference type="PROSITE" id="PS51352"/>
    </source>
</evidence>
<dbReference type="InterPro" id="IPR013766">
    <property type="entry name" value="Thioredoxin_domain"/>
</dbReference>
<comment type="similarity">
    <text evidence="2">Belongs to the peroxiredoxin family. AhpC/Prx1 subfamily.</text>
</comment>
<dbReference type="Pfam" id="PF00578">
    <property type="entry name" value="AhpC-TSA"/>
    <property type="match status" value="1"/>
</dbReference>
<gene>
    <name evidence="12" type="primary">tdpX1</name>
    <name evidence="12" type="ORF">P857_603</name>
</gene>